<feature type="region of interest" description="Disordered" evidence="1">
    <location>
        <begin position="452"/>
        <end position="472"/>
    </location>
</feature>
<evidence type="ECO:0000313" key="4">
    <source>
        <dbReference type="EMBL" id="CAF4110362.1"/>
    </source>
</evidence>
<evidence type="ECO:0000313" key="5">
    <source>
        <dbReference type="Proteomes" id="UP000663868"/>
    </source>
</evidence>
<feature type="compositionally biased region" description="Polar residues" evidence="1">
    <location>
        <begin position="31"/>
        <end position="44"/>
    </location>
</feature>
<evidence type="ECO:0000256" key="2">
    <source>
        <dbReference type="SAM" id="Phobius"/>
    </source>
</evidence>
<evidence type="ECO:0000256" key="1">
    <source>
        <dbReference type="SAM" id="MobiDB-lite"/>
    </source>
</evidence>
<name>A0A819VKS6_9BILA</name>
<comment type="caution">
    <text evidence="4">The sequence shown here is derived from an EMBL/GenBank/DDBJ whole genome shotgun (WGS) entry which is preliminary data.</text>
</comment>
<keyword evidence="2" id="KW-1133">Transmembrane helix</keyword>
<sequence length="543" mass="58829">MQSLKGLPVLFIIFLLFQLNLHSTTKAEENSAFNADSKSQPILRTNNDTNTTVDIDSTTTDNTTLNNTNATITTTPTNINTTLATPTNISTTIATPNNTNTTIATPTNINTTLATPNNISTTITTPNHTNTTIATPSNISTTITTPANISSTITTPNNISTTITTPNNTNTTITTPTNINSTITTPNNTNTTITTPSNISTTTTATTHTTTTTSSPNLNSLNVCDFSNISCIASGGENVDITDGHKFAEDIDGDITQPPKGPVSSAESVLEPAVNNEPCHIPYNMSIFLTNASANWNMYFCYKDLCLSANNDKVNCSSGTYGLVHFAPNETNKTITMSVKQNARYLAQVNVQSLHYYYYISNSNDTLDWNKTIEVYINNETRPIDTVTTANMRTNGWEKGTANITASTDIYNISFKFKVVNINSTKTPSNESIYFALDNIKLVSSNGSYAPENNTNGSTPTMVSTTTSTVSSPSNEPDIPLILGLTLGLGIPLILVTIAFIGYYVRVHTRGKQYHKDSAEFDIPRIYSTDRYDGDNQILTTIF</sequence>
<feature type="signal peptide" evidence="3">
    <location>
        <begin position="1"/>
        <end position="27"/>
    </location>
</feature>
<dbReference type="EMBL" id="CAJOBB010004964">
    <property type="protein sequence ID" value="CAF4110362.1"/>
    <property type="molecule type" value="Genomic_DNA"/>
</dbReference>
<feature type="transmembrane region" description="Helical" evidence="2">
    <location>
        <begin position="481"/>
        <end position="505"/>
    </location>
</feature>
<accession>A0A819VKS6</accession>
<dbReference type="AlphaFoldDB" id="A0A819VKS6"/>
<feature type="region of interest" description="Disordered" evidence="1">
    <location>
        <begin position="29"/>
        <end position="61"/>
    </location>
</feature>
<dbReference type="Proteomes" id="UP000663868">
    <property type="component" value="Unassembled WGS sequence"/>
</dbReference>
<feature type="region of interest" description="Disordered" evidence="1">
    <location>
        <begin position="185"/>
        <end position="214"/>
    </location>
</feature>
<organism evidence="4 5">
    <name type="scientific">Adineta steineri</name>
    <dbReference type="NCBI Taxonomy" id="433720"/>
    <lineage>
        <taxon>Eukaryota</taxon>
        <taxon>Metazoa</taxon>
        <taxon>Spiralia</taxon>
        <taxon>Gnathifera</taxon>
        <taxon>Rotifera</taxon>
        <taxon>Eurotatoria</taxon>
        <taxon>Bdelloidea</taxon>
        <taxon>Adinetida</taxon>
        <taxon>Adinetidae</taxon>
        <taxon>Adineta</taxon>
    </lineage>
</organism>
<protein>
    <submittedName>
        <fullName evidence="4">Uncharacterized protein</fullName>
    </submittedName>
</protein>
<feature type="chain" id="PRO_5032570654" evidence="3">
    <location>
        <begin position="28"/>
        <end position="543"/>
    </location>
</feature>
<proteinExistence type="predicted"/>
<keyword evidence="3" id="KW-0732">Signal</keyword>
<keyword evidence="2" id="KW-0812">Transmembrane</keyword>
<evidence type="ECO:0000256" key="3">
    <source>
        <dbReference type="SAM" id="SignalP"/>
    </source>
</evidence>
<gene>
    <name evidence="4" type="ORF">KXQ929_LOCUS35048</name>
</gene>
<reference evidence="4" key="1">
    <citation type="submission" date="2021-02" db="EMBL/GenBank/DDBJ databases">
        <authorList>
            <person name="Nowell W R."/>
        </authorList>
    </citation>
    <scope>NUCLEOTIDE SEQUENCE</scope>
</reference>
<feature type="compositionally biased region" description="Low complexity" evidence="1">
    <location>
        <begin position="458"/>
        <end position="472"/>
    </location>
</feature>
<keyword evidence="2" id="KW-0472">Membrane</keyword>
<feature type="compositionally biased region" description="Low complexity" evidence="1">
    <location>
        <begin position="45"/>
        <end position="61"/>
    </location>
</feature>